<feature type="transmembrane region" description="Helical" evidence="2">
    <location>
        <begin position="35"/>
        <end position="55"/>
    </location>
</feature>
<dbReference type="EMBL" id="PJMW01000002">
    <property type="protein sequence ID" value="PKV82135.1"/>
    <property type="molecule type" value="Genomic_DNA"/>
</dbReference>
<proteinExistence type="predicted"/>
<dbReference type="InterPro" id="IPR005693">
    <property type="entry name" value="Mce"/>
</dbReference>
<feature type="region of interest" description="Disordered" evidence="1">
    <location>
        <begin position="376"/>
        <end position="410"/>
    </location>
</feature>
<dbReference type="AlphaFoldDB" id="A0A2N3VKJ2"/>
<dbReference type="InterPro" id="IPR052336">
    <property type="entry name" value="MlaD_Phospholipid_Transporter"/>
</dbReference>
<keyword evidence="2" id="KW-1133">Transmembrane helix</keyword>
<gene>
    <name evidence="5" type="ORF">ATK86_6621</name>
</gene>
<feature type="domain" description="Mce/MlaD" evidence="3">
    <location>
        <begin position="62"/>
        <end position="135"/>
    </location>
</feature>
<keyword evidence="2" id="KW-0472">Membrane</keyword>
<dbReference type="Proteomes" id="UP000233766">
    <property type="component" value="Unassembled WGS sequence"/>
</dbReference>
<dbReference type="NCBIfam" id="TIGR00996">
    <property type="entry name" value="Mtu_fam_mce"/>
    <property type="match status" value="1"/>
</dbReference>
<comment type="caution">
    <text evidence="5">The sequence shown here is derived from an EMBL/GenBank/DDBJ whole genome shotgun (WGS) entry which is preliminary data.</text>
</comment>
<dbReference type="Pfam" id="PF02470">
    <property type="entry name" value="MlaD"/>
    <property type="match status" value="1"/>
</dbReference>
<dbReference type="PANTHER" id="PTHR33371">
    <property type="entry name" value="INTERMEMBRANE PHOSPHOLIPID TRANSPORT SYSTEM BINDING PROTEIN MLAD-RELATED"/>
    <property type="match status" value="1"/>
</dbReference>
<evidence type="ECO:0000259" key="4">
    <source>
        <dbReference type="Pfam" id="PF11887"/>
    </source>
</evidence>
<keyword evidence="2" id="KW-0812">Transmembrane</keyword>
<dbReference type="GO" id="GO:0005576">
    <property type="term" value="C:extracellular region"/>
    <property type="evidence" value="ECO:0007669"/>
    <property type="project" value="TreeGrafter"/>
</dbReference>
<accession>A0A2N3VKJ2</accession>
<evidence type="ECO:0000256" key="2">
    <source>
        <dbReference type="SAM" id="Phobius"/>
    </source>
</evidence>
<sequence>MMPPPRARYLLGLPARAVVATARLGSRFRSALSSVALLLTLVVGTAYLVFGALGVDPTAETMTVRVHLAQSGGLLTGQNVTLRGVPIGQVASIELTPTGLVATAAIDAKARVPADGEVRVASLSLAGEQYLDFRPVGDRAPYLTDGAEIEVERTSTPVPLWQTLAQLDTTLAQVDPVRLAAIVEELGVSEQGPRKLADIVDGGIFLISTLDSVLPQTVGLLREGRTVLTTAADAAPGLGEFAGDTAQLMAGVEAKSGGFVDLLGAAPGTLGALDAVLAQNSTGVVDLLGNLGTVADMANSRVPALREFFFPTERAGSTLGNLTAAFHDGGLWGLVNLYPRYSCDYDLPRRPPSRPDFPEPYLYTYCANEDPSVLVRGARNAPRPPGSRIPGAPPPGQAADTQAIPTPLGPWTIPLTFAGPELPTPVPR</sequence>
<evidence type="ECO:0000256" key="1">
    <source>
        <dbReference type="SAM" id="MobiDB-lite"/>
    </source>
</evidence>
<dbReference type="InterPro" id="IPR003399">
    <property type="entry name" value="Mce/MlaD"/>
</dbReference>
<evidence type="ECO:0000313" key="6">
    <source>
        <dbReference type="Proteomes" id="UP000233766"/>
    </source>
</evidence>
<organism evidence="5 6">
    <name type="scientific">Nocardia fluminea</name>
    <dbReference type="NCBI Taxonomy" id="134984"/>
    <lineage>
        <taxon>Bacteria</taxon>
        <taxon>Bacillati</taxon>
        <taxon>Actinomycetota</taxon>
        <taxon>Actinomycetes</taxon>
        <taxon>Mycobacteriales</taxon>
        <taxon>Nocardiaceae</taxon>
        <taxon>Nocardia</taxon>
    </lineage>
</organism>
<reference evidence="5 6" key="1">
    <citation type="submission" date="2017-12" db="EMBL/GenBank/DDBJ databases">
        <title>Sequencing the genomes of 1000 Actinobacteria strains.</title>
        <authorList>
            <person name="Klenk H.-P."/>
        </authorList>
    </citation>
    <scope>NUCLEOTIDE SEQUENCE [LARGE SCALE GENOMIC DNA]</scope>
    <source>
        <strain evidence="5 6">DSM 44489</strain>
    </source>
</reference>
<dbReference type="RefSeq" id="WP_245914922.1">
    <property type="nucleotide sequence ID" value="NZ_PJMW01000002.1"/>
</dbReference>
<dbReference type="Pfam" id="PF11887">
    <property type="entry name" value="Mce4_CUP1"/>
    <property type="match status" value="1"/>
</dbReference>
<name>A0A2N3VKJ2_9NOCA</name>
<evidence type="ECO:0000313" key="5">
    <source>
        <dbReference type="EMBL" id="PKV82135.1"/>
    </source>
</evidence>
<protein>
    <submittedName>
        <fullName evidence="5">Virulence factor Mce-like protein</fullName>
    </submittedName>
</protein>
<keyword evidence="6" id="KW-1185">Reference proteome</keyword>
<evidence type="ECO:0000259" key="3">
    <source>
        <dbReference type="Pfam" id="PF02470"/>
    </source>
</evidence>
<feature type="domain" description="Mammalian cell entry C-terminal" evidence="4">
    <location>
        <begin position="142"/>
        <end position="309"/>
    </location>
</feature>
<dbReference type="PANTHER" id="PTHR33371:SF16">
    <property type="entry name" value="MCE-FAMILY PROTEIN MCE3F"/>
    <property type="match status" value="1"/>
</dbReference>
<dbReference type="InterPro" id="IPR024516">
    <property type="entry name" value="Mce_C"/>
</dbReference>
<feature type="compositionally biased region" description="Pro residues" evidence="1">
    <location>
        <begin position="382"/>
        <end position="396"/>
    </location>
</feature>